<dbReference type="SUPFAM" id="SSF51338">
    <property type="entry name" value="Composite domain of metallo-dependent hydrolases"/>
    <property type="match status" value="1"/>
</dbReference>
<name>A0A953IE75_SYMTR</name>
<protein>
    <submittedName>
        <fullName evidence="2">Amidohydrolase</fullName>
    </submittedName>
</protein>
<dbReference type="Gene3D" id="3.20.20.140">
    <property type="entry name" value="Metal-dependent hydrolases"/>
    <property type="match status" value="1"/>
</dbReference>
<dbReference type="RefSeq" id="WP_273379817.1">
    <property type="nucleotide sequence ID" value="NZ_PIUK01000105.1"/>
</dbReference>
<dbReference type="GO" id="GO:0016810">
    <property type="term" value="F:hydrolase activity, acting on carbon-nitrogen (but not peptide) bonds"/>
    <property type="evidence" value="ECO:0007669"/>
    <property type="project" value="InterPro"/>
</dbReference>
<evidence type="ECO:0000313" key="3">
    <source>
        <dbReference type="Proteomes" id="UP000732377"/>
    </source>
</evidence>
<accession>A0A953IE75</accession>
<dbReference type="InterPro" id="IPR006680">
    <property type="entry name" value="Amidohydro-rel"/>
</dbReference>
<dbReference type="InterPro" id="IPR051781">
    <property type="entry name" value="Metallo-dep_Hydrolase"/>
</dbReference>
<reference evidence="2" key="1">
    <citation type="submission" date="2017-11" db="EMBL/GenBank/DDBJ databases">
        <title>Three new genomes from thermophilic consortium.</title>
        <authorList>
            <person name="Quaggio R."/>
            <person name="Amgarten D."/>
            <person name="Setubal J.C."/>
        </authorList>
    </citation>
    <scope>NUCLEOTIDE SEQUENCE</scope>
    <source>
        <strain evidence="2">ZCTH01-B2</strain>
    </source>
</reference>
<comment type="caution">
    <text evidence="2">The sequence shown here is derived from an EMBL/GenBank/DDBJ whole genome shotgun (WGS) entry which is preliminary data.</text>
</comment>
<sequence length="380" mass="40935">MTKLAITGATVYPISRPPMAGATLLVGDGKILAVGRVEIPSDAEVVDARGLHLLPGFVDPHTHVGLWGEGDGPPAYDGNEWTSPTTAQVRALDAINPFHVSFADARSAGVTTVQTLPGSGNPIGGEMVVIKTRGRTADEMVLRRPSGLKGALGENPKRLHGQNHKRMPATRMGVAAVIRQFLTRARAYDPEKGRDLGLELARKVLDREIPLRLHAHRADDILTAIRIAREFSIDLSIEHCTEGWMVVDALAEAGYPVTLGPMLGGRSKVETANLTFRNPGILEKAGVHVSLMTDHPFVPIAHHRIQGALAVREGMSEAGALRAMTLNPAEMLGVADRVGSLEPGKDADFVLWSDHPFRARARVLATYIEGQRVYEAKSLS</sequence>
<dbReference type="CDD" id="cd01309">
    <property type="entry name" value="Met_dep_hydrolase_C"/>
    <property type="match status" value="1"/>
</dbReference>
<dbReference type="Proteomes" id="UP000732377">
    <property type="component" value="Unassembled WGS sequence"/>
</dbReference>
<organism evidence="2 3">
    <name type="scientific">Symbiobacterium thermophilum</name>
    <dbReference type="NCBI Taxonomy" id="2734"/>
    <lineage>
        <taxon>Bacteria</taxon>
        <taxon>Bacillati</taxon>
        <taxon>Bacillota</taxon>
        <taxon>Clostridia</taxon>
        <taxon>Eubacteriales</taxon>
        <taxon>Symbiobacteriaceae</taxon>
        <taxon>Symbiobacterium</taxon>
    </lineage>
</organism>
<dbReference type="AlphaFoldDB" id="A0A953IE75"/>
<dbReference type="PANTHER" id="PTHR43135">
    <property type="entry name" value="ALPHA-D-RIBOSE 1-METHYLPHOSPHONATE 5-TRIPHOSPHATE DIPHOSPHATASE"/>
    <property type="match status" value="1"/>
</dbReference>
<evidence type="ECO:0000259" key="1">
    <source>
        <dbReference type="Pfam" id="PF01979"/>
    </source>
</evidence>
<proteinExistence type="predicted"/>
<evidence type="ECO:0000313" key="2">
    <source>
        <dbReference type="EMBL" id="MBY6276745.1"/>
    </source>
</evidence>
<dbReference type="SUPFAM" id="SSF51556">
    <property type="entry name" value="Metallo-dependent hydrolases"/>
    <property type="match status" value="1"/>
</dbReference>
<dbReference type="InterPro" id="IPR032466">
    <property type="entry name" value="Metal_Hydrolase"/>
</dbReference>
<dbReference type="Pfam" id="PF01979">
    <property type="entry name" value="Amidohydro_1"/>
    <property type="match status" value="1"/>
</dbReference>
<dbReference type="InterPro" id="IPR011059">
    <property type="entry name" value="Metal-dep_hydrolase_composite"/>
</dbReference>
<feature type="domain" description="Amidohydrolase-related" evidence="1">
    <location>
        <begin position="53"/>
        <end position="372"/>
    </location>
</feature>
<dbReference type="PANTHER" id="PTHR43135:SF3">
    <property type="entry name" value="ALPHA-D-RIBOSE 1-METHYLPHOSPHONATE 5-TRIPHOSPHATE DIPHOSPHATASE"/>
    <property type="match status" value="1"/>
</dbReference>
<gene>
    <name evidence="2" type="ORF">CWE10_11145</name>
</gene>
<dbReference type="EMBL" id="PIUK01000105">
    <property type="protein sequence ID" value="MBY6276745.1"/>
    <property type="molecule type" value="Genomic_DNA"/>
</dbReference>